<dbReference type="AlphaFoldDB" id="A0A0L0DL42"/>
<feature type="compositionally biased region" description="Polar residues" evidence="3">
    <location>
        <begin position="155"/>
        <end position="172"/>
    </location>
</feature>
<gene>
    <name evidence="6" type="ORF">AMSG_00916</name>
</gene>
<organism evidence="6 7">
    <name type="scientific">Thecamonas trahens ATCC 50062</name>
    <dbReference type="NCBI Taxonomy" id="461836"/>
    <lineage>
        <taxon>Eukaryota</taxon>
        <taxon>Apusozoa</taxon>
        <taxon>Apusomonadida</taxon>
        <taxon>Apusomonadidae</taxon>
        <taxon>Thecamonas</taxon>
    </lineage>
</organism>
<keyword evidence="7" id="KW-1185">Reference proteome</keyword>
<dbReference type="PANTHER" id="PTHR23113:SF368">
    <property type="entry name" value="CELL DIVISION CONTROL PROTEIN 25"/>
    <property type="match status" value="1"/>
</dbReference>
<feature type="region of interest" description="Disordered" evidence="3">
    <location>
        <begin position="48"/>
        <end position="124"/>
    </location>
</feature>
<dbReference type="PROSITE" id="PS50009">
    <property type="entry name" value="RASGEF_CAT"/>
    <property type="match status" value="1"/>
</dbReference>
<dbReference type="GO" id="GO:0007265">
    <property type="term" value="P:Ras protein signal transduction"/>
    <property type="evidence" value="ECO:0007669"/>
    <property type="project" value="TreeGrafter"/>
</dbReference>
<dbReference type="InterPro" id="IPR036964">
    <property type="entry name" value="RASGEF_cat_dom_sf"/>
</dbReference>
<dbReference type="Gene3D" id="1.10.840.10">
    <property type="entry name" value="Ras guanine-nucleotide exchange factors catalytic domain"/>
    <property type="match status" value="1"/>
</dbReference>
<dbReference type="STRING" id="461836.A0A0L0DL42"/>
<feature type="compositionally biased region" description="Polar residues" evidence="3">
    <location>
        <begin position="302"/>
        <end position="324"/>
    </location>
</feature>
<evidence type="ECO:0000256" key="1">
    <source>
        <dbReference type="ARBA" id="ARBA00022658"/>
    </source>
</evidence>
<dbReference type="InterPro" id="IPR001895">
    <property type="entry name" value="RASGEF_cat_dom"/>
</dbReference>
<dbReference type="Proteomes" id="UP000054408">
    <property type="component" value="Unassembled WGS sequence"/>
</dbReference>
<evidence type="ECO:0000256" key="2">
    <source>
        <dbReference type="PROSITE-ProRule" id="PRU00168"/>
    </source>
</evidence>
<dbReference type="SUPFAM" id="SSF48366">
    <property type="entry name" value="Ras GEF"/>
    <property type="match status" value="1"/>
</dbReference>
<dbReference type="GO" id="GO:0005085">
    <property type="term" value="F:guanyl-nucleotide exchange factor activity"/>
    <property type="evidence" value="ECO:0007669"/>
    <property type="project" value="UniProtKB-KW"/>
</dbReference>
<dbReference type="PROSITE" id="PS50212">
    <property type="entry name" value="RASGEF_NTER"/>
    <property type="match status" value="1"/>
</dbReference>
<feature type="compositionally biased region" description="Gly residues" evidence="3">
    <location>
        <begin position="64"/>
        <end position="79"/>
    </location>
</feature>
<dbReference type="GeneID" id="25560691"/>
<feature type="compositionally biased region" description="Basic residues" evidence="3">
    <location>
        <begin position="348"/>
        <end position="361"/>
    </location>
</feature>
<dbReference type="SMART" id="SM00147">
    <property type="entry name" value="RasGEF"/>
    <property type="match status" value="1"/>
</dbReference>
<dbReference type="SMART" id="SM00229">
    <property type="entry name" value="RasGEFN"/>
    <property type="match status" value="1"/>
</dbReference>
<dbReference type="InterPro" id="IPR008937">
    <property type="entry name" value="Ras-like_GEF"/>
</dbReference>
<evidence type="ECO:0000313" key="7">
    <source>
        <dbReference type="Proteomes" id="UP000054408"/>
    </source>
</evidence>
<reference evidence="6 7" key="1">
    <citation type="submission" date="2010-05" db="EMBL/GenBank/DDBJ databases">
        <title>The Genome Sequence of Thecamonas trahens ATCC 50062.</title>
        <authorList>
            <consortium name="The Broad Institute Genome Sequencing Platform"/>
            <person name="Russ C."/>
            <person name="Cuomo C."/>
            <person name="Shea T."/>
            <person name="Young S.K."/>
            <person name="Zeng Q."/>
            <person name="Koehrsen M."/>
            <person name="Haas B."/>
            <person name="Borodovsky M."/>
            <person name="Guigo R."/>
            <person name="Alvarado L."/>
            <person name="Berlin A."/>
            <person name="Bochicchio J."/>
            <person name="Borenstein D."/>
            <person name="Chapman S."/>
            <person name="Chen Z."/>
            <person name="Freedman E."/>
            <person name="Gellesch M."/>
            <person name="Goldberg J."/>
            <person name="Griggs A."/>
            <person name="Gujja S."/>
            <person name="Heilman E."/>
            <person name="Heiman D."/>
            <person name="Hepburn T."/>
            <person name="Howarth C."/>
            <person name="Jen D."/>
            <person name="Larson L."/>
            <person name="Mehta T."/>
            <person name="Park D."/>
            <person name="Pearson M."/>
            <person name="Roberts A."/>
            <person name="Saif S."/>
            <person name="Shenoy N."/>
            <person name="Sisk P."/>
            <person name="Stolte C."/>
            <person name="Sykes S."/>
            <person name="Thomson T."/>
            <person name="Walk T."/>
            <person name="White J."/>
            <person name="Yandava C."/>
            <person name="Burger G."/>
            <person name="Gray M.W."/>
            <person name="Holland P.W.H."/>
            <person name="King N."/>
            <person name="Lang F.B.F."/>
            <person name="Roger A.J."/>
            <person name="Ruiz-Trillo I."/>
            <person name="Lander E."/>
            <person name="Nusbaum C."/>
        </authorList>
    </citation>
    <scope>NUCLEOTIDE SEQUENCE [LARGE SCALE GENOMIC DNA]</scope>
    <source>
        <strain evidence="6 7">ATCC 50062</strain>
    </source>
</reference>
<evidence type="ECO:0000256" key="3">
    <source>
        <dbReference type="SAM" id="MobiDB-lite"/>
    </source>
</evidence>
<feature type="region of interest" description="Disordered" evidence="3">
    <location>
        <begin position="191"/>
        <end position="237"/>
    </location>
</feature>
<dbReference type="Pfam" id="PF00618">
    <property type="entry name" value="RasGEF_N"/>
    <property type="match status" value="1"/>
</dbReference>
<sequence length="990" mass="106733">MAESGEMAGLSPEEVAAKKEQERKLAMLLGLDLNALGLAPVAASAADGAGASVDANTGTSPSLSGGGQGAVGVGAGSGASLGANASNDAGRLLTSAPRGSGLQRSVTMGADAELETERAAREAREAEAAAAAAAVDVAVVGLAKGRLNKDGVPRSVQSGEMPNSLFGNGSTKSGERLHEINSASRASFAFSGFSDDEGESAGGGDKAMGSGGSGDSGGEAGLLGPPRPQGNASQSSPIVDSSMFVSLMGNDAMFAELDNLPMGSPKASPVDSPADSPRSSTAIAVPGSGSSSANPRSRVGSIDQSDFFQNSPEQSSELKQSPSGLHSDESSGGRATSPASRLMGQSIRARKATMPTRRRRPSNLFTPPSAATSREWKIKRRVQVMRNRESTHFRNATRFLAAQSRIRSTSRRSVRVSSTFELSSEQEAKLARYSRRAYLTSLQKRVKNDSSRASGGASSLAFLPTTNFRGHSGTQVEALVKRSQWVGDLERVVEWPMGAPLPPWSKIMYDLALRLQQNSAFIGAGVHAGGSKGGYGGVGGQESSLLTALMEQKKDEPSRSDRVVWDEPDSPDNLVVEIDANNHEIVVAGTLAKLVERLTYHRYPDPMYLSAFLLTYRSFTTPPQLLDLLEQRFNATPPAGASGEELMKFRKTREIQRIRVLLVFKQWVANHFDDYVDVEGLLDSLKQVLAKMKGSGVEKGATKLMEDIAKREAQEHKSRRMLVFDTPPPPPLVPESADASTFSLLSIPPRELARQVTLREFALYSAIKPYECLNQAWAVKPDEVEGLYKAPHIRSIISRFNAMSEYVAVTILREAELEARVAVVTRFIQIASELRKINNFNGVMEILAGLQLTPIFRLKRTWAGVSPRNMSKFNELAAEMNRDLNYKAPRAALATANPPCIPYLGIFLTDLTFVEDGNSDLTPSGLINFDKRRRLALIIGEVQQYQQTPYCLQALPQLQDWIWGESEAVEYDESVMYDRSLEVEPRESTA</sequence>
<dbReference type="Pfam" id="PF00617">
    <property type="entry name" value="RasGEF"/>
    <property type="match status" value="1"/>
</dbReference>
<feature type="compositionally biased region" description="Low complexity" evidence="3">
    <location>
        <begin position="80"/>
        <end position="90"/>
    </location>
</feature>
<dbReference type="Gene3D" id="1.20.870.10">
    <property type="entry name" value="Son of sevenless (SoS) protein Chain: S domain 1"/>
    <property type="match status" value="1"/>
</dbReference>
<dbReference type="GO" id="GO:0005886">
    <property type="term" value="C:plasma membrane"/>
    <property type="evidence" value="ECO:0007669"/>
    <property type="project" value="TreeGrafter"/>
</dbReference>
<feature type="region of interest" description="Disordered" evidence="3">
    <location>
        <begin position="148"/>
        <end position="174"/>
    </location>
</feature>
<dbReference type="CDD" id="cd00155">
    <property type="entry name" value="RasGEF"/>
    <property type="match status" value="1"/>
</dbReference>
<feature type="domain" description="Ras-GEF" evidence="4">
    <location>
        <begin position="748"/>
        <end position="986"/>
    </location>
</feature>
<accession>A0A0L0DL42</accession>
<proteinExistence type="predicted"/>
<dbReference type="OrthoDB" id="546434at2759"/>
<evidence type="ECO:0000259" key="4">
    <source>
        <dbReference type="PROSITE" id="PS50009"/>
    </source>
</evidence>
<name>A0A0L0DL42_THETB</name>
<feature type="compositionally biased region" description="Basic and acidic residues" evidence="3">
    <location>
        <begin position="115"/>
        <end position="124"/>
    </location>
</feature>
<dbReference type="EMBL" id="GL349436">
    <property type="protein sequence ID" value="KNC52088.1"/>
    <property type="molecule type" value="Genomic_DNA"/>
</dbReference>
<evidence type="ECO:0000313" key="6">
    <source>
        <dbReference type="EMBL" id="KNC52088.1"/>
    </source>
</evidence>
<feature type="region of interest" description="Disordered" evidence="3">
    <location>
        <begin position="264"/>
        <end position="372"/>
    </location>
</feature>
<dbReference type="InterPro" id="IPR019804">
    <property type="entry name" value="Ras_G-nucl-exch_fac_CS"/>
</dbReference>
<feature type="compositionally biased region" description="Polar residues" evidence="3">
    <location>
        <begin position="363"/>
        <end position="372"/>
    </location>
</feature>
<feature type="compositionally biased region" description="Gly residues" evidence="3">
    <location>
        <begin position="200"/>
        <end position="221"/>
    </location>
</feature>
<dbReference type="RefSeq" id="XP_013762093.1">
    <property type="nucleotide sequence ID" value="XM_013906639.1"/>
</dbReference>
<dbReference type="InterPro" id="IPR000651">
    <property type="entry name" value="Ras-like_Gua-exchang_fac_N"/>
</dbReference>
<dbReference type="InterPro" id="IPR023578">
    <property type="entry name" value="Ras_GEF_dom_sf"/>
</dbReference>
<evidence type="ECO:0000259" key="5">
    <source>
        <dbReference type="PROSITE" id="PS50212"/>
    </source>
</evidence>
<dbReference type="eggNOG" id="KOG3417">
    <property type="taxonomic scope" value="Eukaryota"/>
</dbReference>
<feature type="domain" description="N-terminal Ras-GEF" evidence="5">
    <location>
        <begin position="582"/>
        <end position="713"/>
    </location>
</feature>
<keyword evidence="1 2" id="KW-0344">Guanine-nucleotide releasing factor</keyword>
<dbReference type="PANTHER" id="PTHR23113">
    <property type="entry name" value="GUANINE NUCLEOTIDE EXCHANGE FACTOR"/>
    <property type="match status" value="1"/>
</dbReference>
<feature type="compositionally biased region" description="Polar residues" evidence="3">
    <location>
        <begin position="277"/>
        <end position="295"/>
    </location>
</feature>
<protein>
    <submittedName>
        <fullName evidence="6">Uncharacterized protein</fullName>
    </submittedName>
</protein>
<dbReference type="CDD" id="cd06224">
    <property type="entry name" value="REM"/>
    <property type="match status" value="1"/>
</dbReference>
<dbReference type="PROSITE" id="PS00720">
    <property type="entry name" value="RASGEF"/>
    <property type="match status" value="1"/>
</dbReference>